<dbReference type="AlphaFoldDB" id="A0A9N9NQ11"/>
<comment type="caution">
    <text evidence="1">The sequence shown here is derived from an EMBL/GenBank/DDBJ whole genome shotgun (WGS) entry which is preliminary data.</text>
</comment>
<accession>A0A9N9NQ11</accession>
<reference evidence="1" key="1">
    <citation type="submission" date="2021-06" db="EMBL/GenBank/DDBJ databases">
        <authorList>
            <person name="Kallberg Y."/>
            <person name="Tangrot J."/>
            <person name="Rosling A."/>
        </authorList>
    </citation>
    <scope>NUCLEOTIDE SEQUENCE</scope>
    <source>
        <strain evidence="1">UK204</strain>
    </source>
</reference>
<evidence type="ECO:0000313" key="1">
    <source>
        <dbReference type="EMBL" id="CAG8747845.1"/>
    </source>
</evidence>
<organism evidence="1 2">
    <name type="scientific">Funneliformis caledonium</name>
    <dbReference type="NCBI Taxonomy" id="1117310"/>
    <lineage>
        <taxon>Eukaryota</taxon>
        <taxon>Fungi</taxon>
        <taxon>Fungi incertae sedis</taxon>
        <taxon>Mucoromycota</taxon>
        <taxon>Glomeromycotina</taxon>
        <taxon>Glomeromycetes</taxon>
        <taxon>Glomerales</taxon>
        <taxon>Glomeraceae</taxon>
        <taxon>Funneliformis</taxon>
    </lineage>
</organism>
<gene>
    <name evidence="1" type="ORF">FCALED_LOCUS16088</name>
</gene>
<sequence length="175" mass="20978">MSKLKKYHINKNRLKAIYTDTKTRNLVECKCTLHYHGSRWVDSRTFDRHQQEIEWFRYIISRQRYSLTLRSIKNNSVVTETVSASKRKKVIKLVKQNYSSYEDTPKIISDLSDDREDYEIPINDEEFFTEEDNCALSEDSEDNIPFEQFTTPDFDDFDSDLEHRYSNMNINFDNS</sequence>
<dbReference type="OrthoDB" id="2435144at2759"/>
<proteinExistence type="predicted"/>
<name>A0A9N9NQ11_9GLOM</name>
<keyword evidence="2" id="KW-1185">Reference proteome</keyword>
<dbReference type="EMBL" id="CAJVPQ010017218">
    <property type="protein sequence ID" value="CAG8747845.1"/>
    <property type="molecule type" value="Genomic_DNA"/>
</dbReference>
<evidence type="ECO:0000313" key="2">
    <source>
        <dbReference type="Proteomes" id="UP000789570"/>
    </source>
</evidence>
<protein>
    <submittedName>
        <fullName evidence="1">16322_t:CDS:1</fullName>
    </submittedName>
</protein>
<dbReference type="Proteomes" id="UP000789570">
    <property type="component" value="Unassembled WGS sequence"/>
</dbReference>